<evidence type="ECO:0000256" key="1">
    <source>
        <dbReference type="SAM" id="MobiDB-lite"/>
    </source>
</evidence>
<dbReference type="AlphaFoldDB" id="A0A2P9AKV2"/>
<feature type="region of interest" description="Disordered" evidence="1">
    <location>
        <begin position="46"/>
        <end position="72"/>
    </location>
</feature>
<evidence type="ECO:0008006" key="4">
    <source>
        <dbReference type="Google" id="ProtNLM"/>
    </source>
</evidence>
<organism evidence="2 3">
    <name type="scientific">Mesorhizobium delmotii</name>
    <dbReference type="NCBI Taxonomy" id="1631247"/>
    <lineage>
        <taxon>Bacteria</taxon>
        <taxon>Pseudomonadati</taxon>
        <taxon>Pseudomonadota</taxon>
        <taxon>Alphaproteobacteria</taxon>
        <taxon>Hyphomicrobiales</taxon>
        <taxon>Phyllobacteriaceae</taxon>
        <taxon>Mesorhizobium</taxon>
    </lineage>
</organism>
<evidence type="ECO:0000313" key="3">
    <source>
        <dbReference type="Proteomes" id="UP000245698"/>
    </source>
</evidence>
<keyword evidence="3" id="KW-1185">Reference proteome</keyword>
<dbReference type="RefSeq" id="WP_425294110.1">
    <property type="nucleotide sequence ID" value="NZ_FUIG01000028.1"/>
</dbReference>
<accession>A0A2P9AKV2</accession>
<protein>
    <recommendedName>
        <fullName evidence="4">Histidine phosphatase family protein</fullName>
    </recommendedName>
</protein>
<sequence>MTTTFLLIRHAAPDNVGDYLAGRMAGVCLGETDRAQAFEVARVEMSSAPGNSAGRTRGESIGFPDEISSFDT</sequence>
<dbReference type="Proteomes" id="UP000245698">
    <property type="component" value="Unassembled WGS sequence"/>
</dbReference>
<proteinExistence type="predicted"/>
<evidence type="ECO:0000313" key="2">
    <source>
        <dbReference type="EMBL" id="SJM31778.1"/>
    </source>
</evidence>
<gene>
    <name evidence="2" type="ORF">BQ8482_210010</name>
</gene>
<name>A0A2P9AKV2_9HYPH</name>
<reference evidence="3" key="1">
    <citation type="submission" date="2016-12" db="EMBL/GenBank/DDBJ databases">
        <authorList>
            <person name="Brunel B."/>
        </authorList>
    </citation>
    <scope>NUCLEOTIDE SEQUENCE [LARGE SCALE GENOMIC DNA]</scope>
</reference>
<dbReference type="EMBL" id="FUIG01000028">
    <property type="protein sequence ID" value="SJM31778.1"/>
    <property type="molecule type" value="Genomic_DNA"/>
</dbReference>